<protein>
    <submittedName>
        <fullName evidence="5">HTH-type transcriptional regulator MtrR</fullName>
    </submittedName>
</protein>
<dbReference type="OrthoDB" id="494991at2"/>
<evidence type="ECO:0000256" key="1">
    <source>
        <dbReference type="ARBA" id="ARBA00023125"/>
    </source>
</evidence>
<dbReference type="GO" id="GO:0003677">
    <property type="term" value="F:DNA binding"/>
    <property type="evidence" value="ECO:0007669"/>
    <property type="project" value="UniProtKB-UniRule"/>
</dbReference>
<dbReference type="Proteomes" id="UP000070539">
    <property type="component" value="Unassembled WGS sequence"/>
</dbReference>
<name>A0A136WIG4_9FIRM</name>
<evidence type="ECO:0000313" key="5">
    <source>
        <dbReference type="EMBL" id="KXL54356.1"/>
    </source>
</evidence>
<keyword evidence="1 2" id="KW-0238">DNA-binding</keyword>
<reference evidence="5 6" key="1">
    <citation type="submission" date="2016-01" db="EMBL/GenBank/DDBJ databases">
        <title>Genome sequence of Clostridium neopropionicum X4, DSM-3847.</title>
        <authorList>
            <person name="Poehlein A."/>
            <person name="Beck M.H."/>
            <person name="Bengelsdorf F.R."/>
            <person name="Daniel R."/>
            <person name="Duerre P."/>
        </authorList>
    </citation>
    <scope>NUCLEOTIDE SEQUENCE [LARGE SCALE GENOMIC DNA]</scope>
    <source>
        <strain evidence="5 6">DSM-3847</strain>
    </source>
</reference>
<dbReference type="PANTHER" id="PTHR43479:SF11">
    <property type="entry name" value="ACREF_ENVCD OPERON REPRESSOR-RELATED"/>
    <property type="match status" value="1"/>
</dbReference>
<sequence length="203" mass="24140">MKNDKETKERLLLSGKKEFLEKGYARASLRNICKNARVTTGALYFFFENKEELFVSIVEQPLQELQEIMNQHQQHELEQLKSTDTQRVDDPAHFQIAKKIICCMYRYYDEFQLLLTKAQGSRFEQIVDEFVEIMEKKYQVLANGISMQNNSPKVESYMIHWFTHTQVDLFVHIITHEKSEETAIKHLETMIQCLVACWYQLFE</sequence>
<comment type="caution">
    <text evidence="5">The sequence shown here is derived from an EMBL/GenBank/DDBJ whole genome shotgun (WGS) entry which is preliminary data.</text>
</comment>
<dbReference type="RefSeq" id="WP_066083837.1">
    <property type="nucleotide sequence ID" value="NZ_LRVM01000001.1"/>
</dbReference>
<keyword evidence="6" id="KW-1185">Reference proteome</keyword>
<evidence type="ECO:0000313" key="6">
    <source>
        <dbReference type="Proteomes" id="UP000070539"/>
    </source>
</evidence>
<dbReference type="InterPro" id="IPR001647">
    <property type="entry name" value="HTH_TetR"/>
</dbReference>
<feature type="domain" description="HTH tetR-type" evidence="3">
    <location>
        <begin position="5"/>
        <end position="65"/>
    </location>
</feature>
<dbReference type="InterPro" id="IPR050624">
    <property type="entry name" value="HTH-type_Tx_Regulator"/>
</dbReference>
<dbReference type="PRINTS" id="PR00455">
    <property type="entry name" value="HTHTETR"/>
</dbReference>
<dbReference type="PROSITE" id="PS50977">
    <property type="entry name" value="HTH_TETR_2"/>
    <property type="match status" value="1"/>
</dbReference>
<accession>A0A136WIG4</accession>
<dbReference type="InterPro" id="IPR009057">
    <property type="entry name" value="Homeodomain-like_sf"/>
</dbReference>
<feature type="DNA-binding region" description="H-T-H motif" evidence="2">
    <location>
        <begin position="28"/>
        <end position="47"/>
    </location>
</feature>
<dbReference type="PATRIC" id="fig|36847.3.peg.416"/>
<dbReference type="SUPFAM" id="SSF46689">
    <property type="entry name" value="Homeodomain-like"/>
    <property type="match status" value="1"/>
</dbReference>
<dbReference type="PROSITE" id="PS01081">
    <property type="entry name" value="HTH_TETR_1"/>
    <property type="match status" value="1"/>
</dbReference>
<dbReference type="AlphaFoldDB" id="A0A136WIG4"/>
<evidence type="ECO:0000313" key="4">
    <source>
        <dbReference type="EMBL" id="KXL54231.1"/>
    </source>
</evidence>
<dbReference type="InterPro" id="IPR023772">
    <property type="entry name" value="DNA-bd_HTH_TetR-type_CS"/>
</dbReference>
<gene>
    <name evidence="5" type="primary">mtrR_2</name>
    <name evidence="4" type="synonym">mtrR_1</name>
    <name evidence="4" type="ORF">CLNEO_03330</name>
    <name evidence="5" type="ORF">CLNEO_04620</name>
</gene>
<dbReference type="EMBL" id="LRVM01000001">
    <property type="protein sequence ID" value="KXL54231.1"/>
    <property type="molecule type" value="Genomic_DNA"/>
</dbReference>
<dbReference type="Pfam" id="PF00440">
    <property type="entry name" value="TetR_N"/>
    <property type="match status" value="1"/>
</dbReference>
<dbReference type="EMBL" id="LRVM01000001">
    <property type="protein sequence ID" value="KXL54356.1"/>
    <property type="molecule type" value="Genomic_DNA"/>
</dbReference>
<evidence type="ECO:0000259" key="3">
    <source>
        <dbReference type="PROSITE" id="PS50977"/>
    </source>
</evidence>
<dbReference type="Gene3D" id="1.10.357.10">
    <property type="entry name" value="Tetracycline Repressor, domain 2"/>
    <property type="match status" value="1"/>
</dbReference>
<dbReference type="PANTHER" id="PTHR43479">
    <property type="entry name" value="ACREF/ENVCD OPERON REPRESSOR-RELATED"/>
    <property type="match status" value="1"/>
</dbReference>
<organism evidence="5 6">
    <name type="scientific">Anaerotignum neopropionicum</name>
    <dbReference type="NCBI Taxonomy" id="36847"/>
    <lineage>
        <taxon>Bacteria</taxon>
        <taxon>Bacillati</taxon>
        <taxon>Bacillota</taxon>
        <taxon>Clostridia</taxon>
        <taxon>Lachnospirales</taxon>
        <taxon>Anaerotignaceae</taxon>
        <taxon>Anaerotignum</taxon>
    </lineage>
</organism>
<proteinExistence type="predicted"/>
<dbReference type="STRING" id="36847.CLNEO_03330"/>
<evidence type="ECO:0000256" key="2">
    <source>
        <dbReference type="PROSITE-ProRule" id="PRU00335"/>
    </source>
</evidence>